<keyword evidence="3 5" id="KW-0378">Hydrolase</keyword>
<keyword evidence="4 5" id="KW-0046">Antibiotic resistance</keyword>
<dbReference type="EC" id="3.5.2.6" evidence="5"/>
<dbReference type="InterPro" id="IPR021860">
    <property type="entry name" value="Peptidase_S12_Pab87-rel_C"/>
</dbReference>
<evidence type="ECO:0000259" key="7">
    <source>
        <dbReference type="Pfam" id="PF00144"/>
    </source>
</evidence>
<dbReference type="Pfam" id="PF11954">
    <property type="entry name" value="DUF3471"/>
    <property type="match status" value="1"/>
</dbReference>
<name>A0A1H7AH76_9BACT</name>
<comment type="catalytic activity">
    <reaction evidence="1 5">
        <text>a beta-lactam + H2O = a substituted beta-amino acid</text>
        <dbReference type="Rhea" id="RHEA:20401"/>
        <dbReference type="ChEBI" id="CHEBI:15377"/>
        <dbReference type="ChEBI" id="CHEBI:35627"/>
        <dbReference type="ChEBI" id="CHEBI:140347"/>
        <dbReference type="EC" id="3.5.2.6"/>
    </reaction>
</comment>
<dbReference type="EMBL" id="FNZH01000007">
    <property type="protein sequence ID" value="SEJ64971.1"/>
    <property type="molecule type" value="Genomic_DNA"/>
</dbReference>
<dbReference type="STRING" id="1416801.SAMN05192553_10754"/>
<dbReference type="GO" id="GO:0008800">
    <property type="term" value="F:beta-lactamase activity"/>
    <property type="evidence" value="ECO:0007669"/>
    <property type="project" value="UniProtKB-UniRule"/>
</dbReference>
<dbReference type="Gene3D" id="3.40.710.10">
    <property type="entry name" value="DD-peptidase/beta-lactamase superfamily"/>
    <property type="match status" value="1"/>
</dbReference>
<dbReference type="OrthoDB" id="1522765at2"/>
<evidence type="ECO:0000256" key="1">
    <source>
        <dbReference type="ARBA" id="ARBA00001526"/>
    </source>
</evidence>
<organism evidence="9 10">
    <name type="scientific">Cyclobacterium xiamenense</name>
    <dbReference type="NCBI Taxonomy" id="1297121"/>
    <lineage>
        <taxon>Bacteria</taxon>
        <taxon>Pseudomonadati</taxon>
        <taxon>Bacteroidota</taxon>
        <taxon>Cytophagia</taxon>
        <taxon>Cytophagales</taxon>
        <taxon>Cyclobacteriaceae</taxon>
        <taxon>Cyclobacterium</taxon>
    </lineage>
</organism>
<dbReference type="InterPro" id="IPR001586">
    <property type="entry name" value="Beta-lactam_class-C_AS"/>
</dbReference>
<dbReference type="InterPro" id="IPR050491">
    <property type="entry name" value="AmpC-like"/>
</dbReference>
<dbReference type="InterPro" id="IPR001466">
    <property type="entry name" value="Beta-lactam-related"/>
</dbReference>
<reference evidence="10" key="1">
    <citation type="submission" date="2016-10" db="EMBL/GenBank/DDBJ databases">
        <authorList>
            <person name="Varghese N."/>
            <person name="Submissions S."/>
        </authorList>
    </citation>
    <scope>NUCLEOTIDE SEQUENCE [LARGE SCALE GENOMIC DNA]</scope>
    <source>
        <strain evidence="10">IBRC-M 10761</strain>
    </source>
</reference>
<dbReference type="PANTHER" id="PTHR46825">
    <property type="entry name" value="D-ALANYL-D-ALANINE-CARBOXYPEPTIDASE/ENDOPEPTIDASE AMPH"/>
    <property type="match status" value="1"/>
</dbReference>
<feature type="chain" id="PRO_5011788810" description="Beta-lactamase" evidence="6">
    <location>
        <begin position="20"/>
        <end position="459"/>
    </location>
</feature>
<dbReference type="PROSITE" id="PS00336">
    <property type="entry name" value="BETA_LACTAMASE_C"/>
    <property type="match status" value="1"/>
</dbReference>
<feature type="signal peptide" evidence="6">
    <location>
        <begin position="1"/>
        <end position="19"/>
    </location>
</feature>
<dbReference type="SUPFAM" id="SSF56601">
    <property type="entry name" value="beta-lactamase/transpeptidase-like"/>
    <property type="match status" value="1"/>
</dbReference>
<dbReference type="InterPro" id="IPR012338">
    <property type="entry name" value="Beta-lactam/transpept-like"/>
</dbReference>
<gene>
    <name evidence="9" type="ORF">SAMN05192553_10754</name>
</gene>
<accession>A0A1H7AH76</accession>
<dbReference type="GO" id="GO:0046677">
    <property type="term" value="P:response to antibiotic"/>
    <property type="evidence" value="ECO:0007669"/>
    <property type="project" value="UniProtKB-UniRule"/>
</dbReference>
<evidence type="ECO:0000256" key="5">
    <source>
        <dbReference type="RuleBase" id="RU361140"/>
    </source>
</evidence>
<dbReference type="Proteomes" id="UP000199403">
    <property type="component" value="Unassembled WGS sequence"/>
</dbReference>
<dbReference type="PANTHER" id="PTHR46825:SF8">
    <property type="entry name" value="BETA-LACTAMASE-RELATED"/>
    <property type="match status" value="1"/>
</dbReference>
<evidence type="ECO:0000256" key="4">
    <source>
        <dbReference type="ARBA" id="ARBA00023251"/>
    </source>
</evidence>
<dbReference type="RefSeq" id="WP_092177451.1">
    <property type="nucleotide sequence ID" value="NZ_FNZH01000007.1"/>
</dbReference>
<feature type="domain" description="Beta-lactamase-related" evidence="7">
    <location>
        <begin position="39"/>
        <end position="347"/>
    </location>
</feature>
<comment type="similarity">
    <text evidence="2 5">Belongs to the class-C beta-lactamase family.</text>
</comment>
<protein>
    <recommendedName>
        <fullName evidence="5">Beta-lactamase</fullName>
        <ecNumber evidence="5">3.5.2.6</ecNumber>
    </recommendedName>
</protein>
<evidence type="ECO:0000313" key="10">
    <source>
        <dbReference type="Proteomes" id="UP000199403"/>
    </source>
</evidence>
<dbReference type="AlphaFoldDB" id="A0A1H7AH76"/>
<dbReference type="GO" id="GO:0030288">
    <property type="term" value="C:outer membrane-bounded periplasmic space"/>
    <property type="evidence" value="ECO:0007669"/>
    <property type="project" value="InterPro"/>
</dbReference>
<sequence>MKRIGITGLLLLVSLLTMHCQPNTGKKRLDSLPPAVLETIEKRVADGITPGMAIALIDSAGTTFHHFGKTTADGSPVDDYTIFEIGSISKVFTGILLAQQVLDGDVKLEDEVNRFLPEGVTAAKKGQAEITIGHLADHTSGFPRMPDNFTPANPNNPFADYTEDQMYAFISGYEPTREVGAAYEYSNFAQGLLGHILAQNKDMSYEDLMVRVIADPLGMEDTRIRLTDRMQQHLALGHSAGVVVENWDIPTLAGAGAIRSSAADMARFIAANLGYIDSELSAAMELSHKVRHRKAGEMNVGLGWHIKEGKEGDVIWHNGGTGGYRTFVGFVKETGVGVVLLTNSSTGSDDIGFHLLDPGSELAELKSGNQAVEVAESTLDEYVGVYELAPDFSITISREGTQLYLQATAQPRLELYAESDSLFYLTVVEAKVSFERKNGVVESLTLFQGGRETPGKKVE</sequence>
<evidence type="ECO:0000313" key="9">
    <source>
        <dbReference type="EMBL" id="SEJ64971.1"/>
    </source>
</evidence>
<keyword evidence="10" id="KW-1185">Reference proteome</keyword>
<proteinExistence type="inferred from homology"/>
<dbReference type="Pfam" id="PF00144">
    <property type="entry name" value="Beta-lactamase"/>
    <property type="match status" value="1"/>
</dbReference>
<feature type="domain" description="Peptidase S12 Pab87-related C-terminal" evidence="8">
    <location>
        <begin position="371"/>
        <end position="447"/>
    </location>
</feature>
<evidence type="ECO:0000256" key="6">
    <source>
        <dbReference type="SAM" id="SignalP"/>
    </source>
</evidence>
<dbReference type="GO" id="GO:0017001">
    <property type="term" value="P:antibiotic catabolic process"/>
    <property type="evidence" value="ECO:0007669"/>
    <property type="project" value="InterPro"/>
</dbReference>
<evidence type="ECO:0000256" key="2">
    <source>
        <dbReference type="ARBA" id="ARBA00007840"/>
    </source>
</evidence>
<keyword evidence="6" id="KW-0732">Signal</keyword>
<evidence type="ECO:0000259" key="8">
    <source>
        <dbReference type="Pfam" id="PF11954"/>
    </source>
</evidence>
<evidence type="ECO:0000256" key="3">
    <source>
        <dbReference type="ARBA" id="ARBA00022801"/>
    </source>
</evidence>